<evidence type="ECO:0000256" key="1">
    <source>
        <dbReference type="ARBA" id="ARBA00010688"/>
    </source>
</evidence>
<evidence type="ECO:0000313" key="7">
    <source>
        <dbReference type="EMBL" id="RWZ49918.1"/>
    </source>
</evidence>
<dbReference type="SUPFAM" id="SSF53613">
    <property type="entry name" value="Ribokinase-like"/>
    <property type="match status" value="1"/>
</dbReference>
<dbReference type="InterPro" id="IPR011611">
    <property type="entry name" value="PfkB_dom"/>
</dbReference>
<evidence type="ECO:0000256" key="3">
    <source>
        <dbReference type="ARBA" id="ARBA00022741"/>
    </source>
</evidence>
<keyword evidence="2" id="KW-0808">Transferase</keyword>
<evidence type="ECO:0000313" key="8">
    <source>
        <dbReference type="Proteomes" id="UP000288547"/>
    </source>
</evidence>
<proteinExistence type="inferred from homology"/>
<dbReference type="GO" id="GO:0005524">
    <property type="term" value="F:ATP binding"/>
    <property type="evidence" value="ECO:0007669"/>
    <property type="project" value="UniProtKB-KW"/>
</dbReference>
<dbReference type="CDD" id="cd01166">
    <property type="entry name" value="KdgK"/>
    <property type="match status" value="1"/>
</dbReference>
<keyword evidence="4 7" id="KW-0418">Kinase</keyword>
<dbReference type="Pfam" id="PF00294">
    <property type="entry name" value="PfkB"/>
    <property type="match status" value="1"/>
</dbReference>
<evidence type="ECO:0000256" key="5">
    <source>
        <dbReference type="ARBA" id="ARBA00022840"/>
    </source>
</evidence>
<evidence type="ECO:0000259" key="6">
    <source>
        <dbReference type="Pfam" id="PF00294"/>
    </source>
</evidence>
<keyword evidence="5" id="KW-0067">ATP-binding</keyword>
<gene>
    <name evidence="7" type="ORF">ELQ90_11250</name>
</gene>
<name>A0A3S4DJD1_9MICO</name>
<evidence type="ECO:0000256" key="4">
    <source>
        <dbReference type="ARBA" id="ARBA00022777"/>
    </source>
</evidence>
<dbReference type="InterPro" id="IPR050306">
    <property type="entry name" value="PfkB_Carbo_kinase"/>
</dbReference>
<dbReference type="GO" id="GO:0016301">
    <property type="term" value="F:kinase activity"/>
    <property type="evidence" value="ECO:0007669"/>
    <property type="project" value="UniProtKB-KW"/>
</dbReference>
<dbReference type="AlphaFoldDB" id="A0A3S4DJD1"/>
<feature type="domain" description="Carbohydrate kinase PfkB" evidence="6">
    <location>
        <begin position="6"/>
        <end position="302"/>
    </location>
</feature>
<dbReference type="PANTHER" id="PTHR43085">
    <property type="entry name" value="HEXOKINASE FAMILY MEMBER"/>
    <property type="match status" value="1"/>
</dbReference>
<sequence>MKRELDVLSIGESLGLLVPTRNGSLAHARDMRLGFGGAESNVAIGVARLGGTAGWIGKVGADGVGELIVRELRAERVEAHPLIDAHAATALMLKERPTLGTSRITYYRADHAGSHLTPEEIPPGLVERAQVLHVSGISAGLGGSLLTAVHSAITRAHASGVVVSFDVNHRSALWADDTSAAEAYRALAKRADVVFAGDDEAEILTNETDPARQLTALRRLGPRCAVVKRGALGSLAEDDMGRADRGALRVDVVDTVGAGDAFVAGWLSETVRGSSLQDRLRVATECGAFACTVDGDWEAAPTREDLQRLHLPAQDPVQR</sequence>
<keyword evidence="3" id="KW-0547">Nucleotide-binding</keyword>
<comment type="similarity">
    <text evidence="1">Belongs to the carbohydrate kinase PfkB family.</text>
</comment>
<reference evidence="7 8" key="1">
    <citation type="submission" date="2018-12" db="EMBL/GenBank/DDBJ databases">
        <authorList>
            <person name="Li F."/>
        </authorList>
    </citation>
    <scope>NUCLEOTIDE SEQUENCE [LARGE SCALE GENOMIC DNA]</scope>
    <source>
        <strain evidence="7 8">11W25H-1</strain>
    </source>
</reference>
<dbReference type="PANTHER" id="PTHR43085:SF1">
    <property type="entry name" value="PSEUDOURIDINE KINASE-RELATED"/>
    <property type="match status" value="1"/>
</dbReference>
<dbReference type="RefSeq" id="WP_128495378.1">
    <property type="nucleotide sequence ID" value="NZ_RZNB01000004.1"/>
</dbReference>
<comment type="caution">
    <text evidence="7">The sequence shown here is derived from an EMBL/GenBank/DDBJ whole genome shotgun (WGS) entry which is preliminary data.</text>
</comment>
<protein>
    <submittedName>
        <fullName evidence="7">Sugar kinase</fullName>
    </submittedName>
</protein>
<accession>A0A3S4DJD1</accession>
<keyword evidence="8" id="KW-1185">Reference proteome</keyword>
<dbReference type="OrthoDB" id="9808601at2"/>
<dbReference type="EMBL" id="RZNB01000004">
    <property type="protein sequence ID" value="RWZ49918.1"/>
    <property type="molecule type" value="Genomic_DNA"/>
</dbReference>
<evidence type="ECO:0000256" key="2">
    <source>
        <dbReference type="ARBA" id="ARBA00022679"/>
    </source>
</evidence>
<dbReference type="Gene3D" id="3.40.1190.20">
    <property type="match status" value="1"/>
</dbReference>
<dbReference type="InterPro" id="IPR029056">
    <property type="entry name" value="Ribokinase-like"/>
</dbReference>
<dbReference type="Proteomes" id="UP000288547">
    <property type="component" value="Unassembled WGS sequence"/>
</dbReference>
<organism evidence="7 8">
    <name type="scientific">Labedella phragmitis</name>
    <dbReference type="NCBI Taxonomy" id="2498849"/>
    <lineage>
        <taxon>Bacteria</taxon>
        <taxon>Bacillati</taxon>
        <taxon>Actinomycetota</taxon>
        <taxon>Actinomycetes</taxon>
        <taxon>Micrococcales</taxon>
        <taxon>Microbacteriaceae</taxon>
        <taxon>Labedella</taxon>
    </lineage>
</organism>